<keyword evidence="4" id="KW-1185">Reference proteome</keyword>
<feature type="domain" description="UPF0033" evidence="2">
    <location>
        <begin position="8"/>
        <end position="32"/>
    </location>
</feature>
<protein>
    <submittedName>
        <fullName evidence="3">Sulfurtransferase TusA family protein</fullName>
    </submittedName>
</protein>
<comment type="similarity">
    <text evidence="1">Belongs to the sulfur carrier protein TusA family.</text>
</comment>
<dbReference type="KEGG" id="snan:I6N98_10870"/>
<dbReference type="PANTHER" id="PTHR33279:SF2">
    <property type="entry name" value="SULFUR CARRIER PROTEIN TUSA"/>
    <property type="match status" value="1"/>
</dbReference>
<dbReference type="EMBL" id="CP066167">
    <property type="protein sequence ID" value="QQD16886.1"/>
    <property type="molecule type" value="Genomic_DNA"/>
</dbReference>
<dbReference type="AlphaFoldDB" id="A0A7T4QY53"/>
<evidence type="ECO:0000313" key="3">
    <source>
        <dbReference type="EMBL" id="QQD16886.1"/>
    </source>
</evidence>
<dbReference type="Pfam" id="PF01206">
    <property type="entry name" value="TusA"/>
    <property type="match status" value="1"/>
</dbReference>
<reference evidence="3 4" key="1">
    <citation type="submission" date="2020-12" db="EMBL/GenBank/DDBJ databases">
        <authorList>
            <person name="Shan Y."/>
        </authorList>
    </citation>
    <scope>NUCLEOTIDE SEQUENCE [LARGE SCALE GENOMIC DNA]</scope>
    <source>
        <strain evidence="4">csc3.9</strain>
    </source>
</reference>
<dbReference type="CDD" id="cd00291">
    <property type="entry name" value="SirA_YedF_YeeD"/>
    <property type="match status" value="1"/>
</dbReference>
<dbReference type="PANTHER" id="PTHR33279">
    <property type="entry name" value="SULFUR CARRIER PROTEIN YEDF-RELATED"/>
    <property type="match status" value="1"/>
</dbReference>
<dbReference type="InterPro" id="IPR001455">
    <property type="entry name" value="TusA-like"/>
</dbReference>
<dbReference type="Gene3D" id="3.30.110.40">
    <property type="entry name" value="TusA-like domain"/>
    <property type="match status" value="1"/>
</dbReference>
<proteinExistence type="inferred from homology"/>
<dbReference type="RefSeq" id="WP_198568388.1">
    <property type="nucleotide sequence ID" value="NZ_CP066167.1"/>
</dbReference>
<sequence>MTDIAQRLDASGLDCPLPLLKAKQALNRMQSGERLEVVATDPGSQRDFDAFCRQSGNILHLSEHDAQQYRYIIEKRAD</sequence>
<evidence type="ECO:0000313" key="4">
    <source>
        <dbReference type="Proteomes" id="UP000596063"/>
    </source>
</evidence>
<name>A0A7T4QY53_9GAMM</name>
<dbReference type="InterPro" id="IPR036868">
    <property type="entry name" value="TusA-like_sf"/>
</dbReference>
<gene>
    <name evidence="3" type="ORF">I6N98_10870</name>
</gene>
<evidence type="ECO:0000259" key="2">
    <source>
        <dbReference type="PROSITE" id="PS01148"/>
    </source>
</evidence>
<keyword evidence="3" id="KW-0808">Transferase</keyword>
<organism evidence="3 4">
    <name type="scientific">Spongiibacter nanhainus</name>
    <dbReference type="NCBI Taxonomy" id="2794344"/>
    <lineage>
        <taxon>Bacteria</taxon>
        <taxon>Pseudomonadati</taxon>
        <taxon>Pseudomonadota</taxon>
        <taxon>Gammaproteobacteria</taxon>
        <taxon>Cellvibrionales</taxon>
        <taxon>Spongiibacteraceae</taxon>
        <taxon>Spongiibacter</taxon>
    </lineage>
</organism>
<dbReference type="SUPFAM" id="SSF64307">
    <property type="entry name" value="SirA-like"/>
    <property type="match status" value="1"/>
</dbReference>
<dbReference type="Proteomes" id="UP000596063">
    <property type="component" value="Chromosome"/>
</dbReference>
<dbReference type="GO" id="GO:0016740">
    <property type="term" value="F:transferase activity"/>
    <property type="evidence" value="ECO:0007669"/>
    <property type="project" value="UniProtKB-KW"/>
</dbReference>
<dbReference type="PROSITE" id="PS01148">
    <property type="entry name" value="UPF0033"/>
    <property type="match status" value="1"/>
</dbReference>
<evidence type="ECO:0000256" key="1">
    <source>
        <dbReference type="ARBA" id="ARBA00008984"/>
    </source>
</evidence>
<accession>A0A7T4QY53</accession>